<dbReference type="GO" id="GO:0008654">
    <property type="term" value="P:phospholipid biosynthetic process"/>
    <property type="evidence" value="ECO:0007669"/>
    <property type="project" value="UniProtKB-KW"/>
</dbReference>
<keyword evidence="27" id="KW-1185">Reference proteome</keyword>
<dbReference type="InterPro" id="IPR043130">
    <property type="entry name" value="CDP-OH_PTrfase_TM_dom"/>
</dbReference>
<evidence type="ECO:0000256" key="10">
    <source>
        <dbReference type="ARBA" id="ARBA00022692"/>
    </source>
</evidence>
<comment type="similarity">
    <text evidence="4">Belongs to the Glu/Leu/Phe/Val dehydrogenases family.</text>
</comment>
<dbReference type="FunFam" id="1.20.120.1760:FF:000003">
    <property type="entry name" value="CDP-diacylglycerol--inositol 3-phosphatidyltransferase"/>
    <property type="match status" value="1"/>
</dbReference>
<dbReference type="PANTHER" id="PTHR43571:SF1">
    <property type="entry name" value="NADP-SPECIFIC GLUTAMATE DEHYDROGENASE 1-RELATED"/>
    <property type="match status" value="1"/>
</dbReference>
<evidence type="ECO:0000256" key="11">
    <source>
        <dbReference type="ARBA" id="ARBA00022723"/>
    </source>
</evidence>
<feature type="transmembrane region" description="Helical" evidence="24">
    <location>
        <begin position="144"/>
        <end position="163"/>
    </location>
</feature>
<comment type="caution">
    <text evidence="26">The sequence shown here is derived from an EMBL/GenBank/DDBJ whole genome shotgun (WGS) entry which is preliminary data.</text>
</comment>
<evidence type="ECO:0000256" key="14">
    <source>
        <dbReference type="ARBA" id="ARBA00022989"/>
    </source>
</evidence>
<dbReference type="NCBIfam" id="NF006929">
    <property type="entry name" value="PRK09414.1"/>
    <property type="match status" value="1"/>
</dbReference>
<dbReference type="GO" id="GO:0003881">
    <property type="term" value="F:CDP-diacylglycerol-inositol 3-phosphatidyltransferase activity"/>
    <property type="evidence" value="ECO:0007669"/>
    <property type="project" value="UniProtKB-EC"/>
</dbReference>
<dbReference type="GO" id="GO:0046872">
    <property type="term" value="F:metal ion binding"/>
    <property type="evidence" value="ECO:0007669"/>
    <property type="project" value="UniProtKB-KW"/>
</dbReference>
<dbReference type="Pfam" id="PF02812">
    <property type="entry name" value="ELFV_dehydrog_N"/>
    <property type="match status" value="1"/>
</dbReference>
<dbReference type="PANTHER" id="PTHR43571">
    <property type="entry name" value="NADP-SPECIFIC GLUTAMATE DEHYDROGENASE 1-RELATED"/>
    <property type="match status" value="1"/>
</dbReference>
<dbReference type="PROSITE" id="PS00379">
    <property type="entry name" value="CDP_ALCOHOL_P_TRANSF"/>
    <property type="match status" value="1"/>
</dbReference>
<evidence type="ECO:0000256" key="15">
    <source>
        <dbReference type="ARBA" id="ARBA00023002"/>
    </source>
</evidence>
<keyword evidence="10 24" id="KW-0812">Transmembrane</keyword>
<keyword evidence="17 24" id="KW-0472">Membrane</keyword>
<dbReference type="InterPro" id="IPR036291">
    <property type="entry name" value="NAD(P)-bd_dom_sf"/>
</dbReference>
<organism evidence="26 27">
    <name type="scientific">Protea cynaroides</name>
    <dbReference type="NCBI Taxonomy" id="273540"/>
    <lineage>
        <taxon>Eukaryota</taxon>
        <taxon>Viridiplantae</taxon>
        <taxon>Streptophyta</taxon>
        <taxon>Embryophyta</taxon>
        <taxon>Tracheophyta</taxon>
        <taxon>Spermatophyta</taxon>
        <taxon>Magnoliopsida</taxon>
        <taxon>Proteales</taxon>
        <taxon>Proteaceae</taxon>
        <taxon>Protea</taxon>
    </lineage>
</organism>
<keyword evidence="15" id="KW-0560">Oxidoreductase</keyword>
<keyword evidence="8" id="KW-0444">Lipid biosynthesis</keyword>
<evidence type="ECO:0000256" key="3">
    <source>
        <dbReference type="ARBA" id="ARBA00004141"/>
    </source>
</evidence>
<evidence type="ECO:0000256" key="19">
    <source>
        <dbReference type="ARBA" id="ARBA00023211"/>
    </source>
</evidence>
<feature type="transmembrane region" description="Helical" evidence="24">
    <location>
        <begin position="175"/>
        <end position="198"/>
    </location>
</feature>
<dbReference type="Gene3D" id="1.20.120.1760">
    <property type="match status" value="1"/>
</dbReference>
<evidence type="ECO:0000256" key="12">
    <source>
        <dbReference type="ARBA" id="ARBA00022842"/>
    </source>
</evidence>
<dbReference type="FunFam" id="1.10.285.10:FF:000007">
    <property type="entry name" value="NADP-specific glutamate dehydrogenase"/>
    <property type="match status" value="1"/>
</dbReference>
<comment type="catalytic activity">
    <reaction evidence="21">
        <text>a CDP-1,2-diacyl-sn-glycerol + myo-inositol = a 1,2-diacyl-sn-glycero-3-phospho-(1D-myo-inositol) + CMP + H(+)</text>
        <dbReference type="Rhea" id="RHEA:11580"/>
        <dbReference type="ChEBI" id="CHEBI:15378"/>
        <dbReference type="ChEBI" id="CHEBI:17268"/>
        <dbReference type="ChEBI" id="CHEBI:57880"/>
        <dbReference type="ChEBI" id="CHEBI:58332"/>
        <dbReference type="ChEBI" id="CHEBI:60377"/>
        <dbReference type="EC" id="2.7.8.11"/>
    </reaction>
</comment>
<comment type="cofactor">
    <cofactor evidence="2">
        <name>Mg(2+)</name>
        <dbReference type="ChEBI" id="CHEBI:18420"/>
    </cofactor>
</comment>
<reference evidence="26" key="1">
    <citation type="journal article" date="2023" name="Plant J.">
        <title>The genome of the king protea, Protea cynaroides.</title>
        <authorList>
            <person name="Chang J."/>
            <person name="Duong T.A."/>
            <person name="Schoeman C."/>
            <person name="Ma X."/>
            <person name="Roodt D."/>
            <person name="Barker N."/>
            <person name="Li Z."/>
            <person name="Van de Peer Y."/>
            <person name="Mizrachi E."/>
        </authorList>
    </citation>
    <scope>NUCLEOTIDE SEQUENCE</scope>
    <source>
        <tissue evidence="26">Young leaves</tissue>
    </source>
</reference>
<dbReference type="Pfam" id="PF25431">
    <property type="entry name" value="zf-C17orf113"/>
    <property type="match status" value="1"/>
</dbReference>
<keyword evidence="12" id="KW-0460">Magnesium</keyword>
<feature type="transmembrane region" description="Helical" evidence="24">
    <location>
        <begin position="12"/>
        <end position="34"/>
    </location>
</feature>
<dbReference type="FunFam" id="3.40.50.10860:FF:000002">
    <property type="entry name" value="Glutamate dehydrogenase"/>
    <property type="match status" value="1"/>
</dbReference>
<keyword evidence="11" id="KW-0479">Metal-binding</keyword>
<dbReference type="InterPro" id="IPR046346">
    <property type="entry name" value="Aminoacid_DH-like_N_sf"/>
</dbReference>
<protein>
    <recommendedName>
        <fullName evidence="7">CDP-diacylglycerol--inositol 3-phosphatidyltransferase</fullName>
        <ecNumber evidence="7">2.7.8.11</ecNumber>
    </recommendedName>
</protein>
<evidence type="ECO:0000256" key="22">
    <source>
        <dbReference type="RuleBase" id="RU003750"/>
    </source>
</evidence>
<evidence type="ECO:0000256" key="24">
    <source>
        <dbReference type="SAM" id="Phobius"/>
    </source>
</evidence>
<evidence type="ECO:0000256" key="4">
    <source>
        <dbReference type="ARBA" id="ARBA00006382"/>
    </source>
</evidence>
<dbReference type="Pfam" id="PF01066">
    <property type="entry name" value="CDP-OH_P_transf"/>
    <property type="match status" value="1"/>
</dbReference>
<evidence type="ECO:0000256" key="16">
    <source>
        <dbReference type="ARBA" id="ARBA00023098"/>
    </source>
</evidence>
<dbReference type="SUPFAM" id="SSF53223">
    <property type="entry name" value="Aminoacid dehydrogenase-like, N-terminal domain"/>
    <property type="match status" value="1"/>
</dbReference>
<dbReference type="PROSITE" id="PS00105">
    <property type="entry name" value="AA_TRANSFER_CLASS_1"/>
    <property type="match status" value="1"/>
</dbReference>
<dbReference type="FunFam" id="3.40.50.720:FF:000030">
    <property type="entry name" value="Glutamate dehydrogenase"/>
    <property type="match status" value="1"/>
</dbReference>
<evidence type="ECO:0000256" key="20">
    <source>
        <dbReference type="ARBA" id="ARBA00023264"/>
    </source>
</evidence>
<evidence type="ECO:0000256" key="8">
    <source>
        <dbReference type="ARBA" id="ARBA00022516"/>
    </source>
</evidence>
<accession>A0A9Q0H5W0</accession>
<feature type="region of interest" description="Disordered" evidence="23">
    <location>
        <begin position="711"/>
        <end position="730"/>
    </location>
</feature>
<dbReference type="GO" id="GO:0006537">
    <property type="term" value="P:glutamate biosynthetic process"/>
    <property type="evidence" value="ECO:0007669"/>
    <property type="project" value="TreeGrafter"/>
</dbReference>
<feature type="domain" description="Glutamate/phenylalanine/leucine/valine/L-tryptophan dehydrogenase C-terminal" evidence="25">
    <location>
        <begin position="1023"/>
        <end position="1269"/>
    </location>
</feature>
<dbReference type="InterPro" id="IPR048254">
    <property type="entry name" value="CDP_ALCOHOL_P_TRANSF_CS"/>
</dbReference>
<keyword evidence="19" id="KW-0464">Manganese</keyword>
<name>A0A9Q0H5W0_9MAGN</name>
<evidence type="ECO:0000256" key="13">
    <source>
        <dbReference type="ARBA" id="ARBA00022898"/>
    </source>
</evidence>
<dbReference type="Gene3D" id="3.40.50.720">
    <property type="entry name" value="NAD(P)-binding Rossmann-like Domain"/>
    <property type="match status" value="1"/>
</dbReference>
<dbReference type="GO" id="GO:0004354">
    <property type="term" value="F:glutamate dehydrogenase (NADP+) activity"/>
    <property type="evidence" value="ECO:0007669"/>
    <property type="project" value="TreeGrafter"/>
</dbReference>
<evidence type="ECO:0000256" key="21">
    <source>
        <dbReference type="ARBA" id="ARBA00050166"/>
    </source>
</evidence>
<dbReference type="OrthoDB" id="6718861at2759"/>
<dbReference type="Proteomes" id="UP001141806">
    <property type="component" value="Unassembled WGS sequence"/>
</dbReference>
<evidence type="ECO:0000256" key="17">
    <source>
        <dbReference type="ARBA" id="ARBA00023136"/>
    </source>
</evidence>
<keyword evidence="9 22" id="KW-0808">Transferase</keyword>
<dbReference type="EC" id="2.7.8.11" evidence="7"/>
<comment type="subcellular location">
    <subcellularLocation>
        <location evidence="3">Membrane</location>
        <topology evidence="3">Multi-pass membrane protein</topology>
    </subcellularLocation>
</comment>
<gene>
    <name evidence="26" type="ORF">NE237_025233</name>
</gene>
<dbReference type="InterPro" id="IPR004839">
    <property type="entry name" value="Aminotransferase_I/II_large"/>
</dbReference>
<dbReference type="Pfam" id="PF00208">
    <property type="entry name" value="ELFV_dehydrog"/>
    <property type="match status" value="1"/>
</dbReference>
<dbReference type="GO" id="GO:0030170">
    <property type="term" value="F:pyridoxal phosphate binding"/>
    <property type="evidence" value="ECO:0007669"/>
    <property type="project" value="InterPro"/>
</dbReference>
<evidence type="ECO:0000256" key="18">
    <source>
        <dbReference type="ARBA" id="ARBA00023209"/>
    </source>
</evidence>
<keyword evidence="14 24" id="KW-1133">Transmembrane helix</keyword>
<dbReference type="CDD" id="cd00609">
    <property type="entry name" value="AAT_like"/>
    <property type="match status" value="1"/>
</dbReference>
<evidence type="ECO:0000256" key="23">
    <source>
        <dbReference type="SAM" id="MobiDB-lite"/>
    </source>
</evidence>
<keyword evidence="16" id="KW-0443">Lipid metabolism</keyword>
<evidence type="ECO:0000256" key="6">
    <source>
        <dbReference type="ARBA" id="ARBA00010441"/>
    </source>
</evidence>
<dbReference type="InterPro" id="IPR015422">
    <property type="entry name" value="PyrdxlP-dep_Trfase_small"/>
</dbReference>
<dbReference type="AlphaFoldDB" id="A0A9Q0H5W0"/>
<dbReference type="SMART" id="SM00839">
    <property type="entry name" value="ELFV_dehydrog"/>
    <property type="match status" value="1"/>
</dbReference>
<dbReference type="InterPro" id="IPR050724">
    <property type="entry name" value="Glu_Leu_Phe_Val_DH"/>
</dbReference>
<dbReference type="Gene3D" id="3.40.640.10">
    <property type="entry name" value="Type I PLP-dependent aspartate aminotransferase-like (Major domain)"/>
    <property type="match status" value="1"/>
</dbReference>
<evidence type="ECO:0000259" key="25">
    <source>
        <dbReference type="SMART" id="SM00839"/>
    </source>
</evidence>
<dbReference type="InterPro" id="IPR015421">
    <property type="entry name" value="PyrdxlP-dep_Trfase_major"/>
</dbReference>
<dbReference type="Gene3D" id="1.10.285.10">
    <property type="entry name" value="Glutamate Dehydrogenase, chain A, domain 3"/>
    <property type="match status" value="2"/>
</dbReference>
<dbReference type="InterPro" id="IPR015424">
    <property type="entry name" value="PyrdxlP-dep_Trfase"/>
</dbReference>
<dbReference type="InterPro" id="IPR006097">
    <property type="entry name" value="Glu/Leu/Phe/Val/Trp_DH_dimer"/>
</dbReference>
<dbReference type="PRINTS" id="PR00753">
    <property type="entry name" value="ACCSYNTHASE"/>
</dbReference>
<evidence type="ECO:0000313" key="26">
    <source>
        <dbReference type="EMBL" id="KAJ4958122.1"/>
    </source>
</evidence>
<dbReference type="Gene3D" id="3.40.50.10860">
    <property type="entry name" value="Leucine Dehydrogenase, chain A, domain 1"/>
    <property type="match status" value="1"/>
</dbReference>
<dbReference type="InterPro" id="IPR057456">
    <property type="entry name" value="Znf_C17orf113"/>
</dbReference>
<dbReference type="InterPro" id="IPR004838">
    <property type="entry name" value="NHTrfase_class1_PyrdxlP-BS"/>
</dbReference>
<dbReference type="SUPFAM" id="SSF51735">
    <property type="entry name" value="NAD(P)-binding Rossmann-fold domains"/>
    <property type="match status" value="1"/>
</dbReference>
<dbReference type="InterPro" id="IPR000462">
    <property type="entry name" value="CDP-OH_P_trans"/>
</dbReference>
<dbReference type="GO" id="GO:0016020">
    <property type="term" value="C:membrane"/>
    <property type="evidence" value="ECO:0007669"/>
    <property type="project" value="UniProtKB-SubCell"/>
</dbReference>
<dbReference type="Gene3D" id="3.90.1150.10">
    <property type="entry name" value="Aspartate Aminotransferase, domain 1"/>
    <property type="match status" value="1"/>
</dbReference>
<keyword evidence="18" id="KW-0594">Phospholipid biosynthesis</keyword>
<evidence type="ECO:0000256" key="9">
    <source>
        <dbReference type="ARBA" id="ARBA00022679"/>
    </source>
</evidence>
<dbReference type="SUPFAM" id="SSF53383">
    <property type="entry name" value="PLP-dependent transferases"/>
    <property type="match status" value="1"/>
</dbReference>
<keyword evidence="20" id="KW-1208">Phospholipid metabolism</keyword>
<dbReference type="EMBL" id="JAMYWD010000010">
    <property type="protein sequence ID" value="KAJ4958122.1"/>
    <property type="molecule type" value="Genomic_DNA"/>
</dbReference>
<evidence type="ECO:0000256" key="7">
    <source>
        <dbReference type="ARBA" id="ARBA00013212"/>
    </source>
</evidence>
<dbReference type="InterPro" id="IPR006096">
    <property type="entry name" value="Glu/Leu/Phe/Val/Trp_DH_C"/>
</dbReference>
<keyword evidence="13" id="KW-0663">Pyridoxal phosphate</keyword>
<proteinExistence type="inferred from homology"/>
<evidence type="ECO:0000256" key="5">
    <source>
        <dbReference type="ARBA" id="ARBA00007441"/>
    </source>
</evidence>
<comment type="similarity">
    <text evidence="5">Belongs to the class-I pyridoxal-phosphate-dependent aminotransferase family.</text>
</comment>
<comment type="similarity">
    <text evidence="6 22">Belongs to the CDP-alcohol phosphatidyltransferase class-I family.</text>
</comment>
<evidence type="ECO:0000313" key="27">
    <source>
        <dbReference type="Proteomes" id="UP001141806"/>
    </source>
</evidence>
<dbReference type="Pfam" id="PF00155">
    <property type="entry name" value="Aminotran_1_2"/>
    <property type="match status" value="1"/>
</dbReference>
<dbReference type="GO" id="GO:0005829">
    <property type="term" value="C:cytosol"/>
    <property type="evidence" value="ECO:0007669"/>
    <property type="project" value="TreeGrafter"/>
</dbReference>
<sequence>MARTSTQRTLSVYLYIPNIIGYMRIVMNCVAFARCFSNRKLFSALYFISFVCDGLDGWFARKFNQVSTFGAVLDMVTDRVSTACLLLVLSQFYRPGLIFLFLLALDIASHWLQMYSTFLSGKASHKDVKDSTNWLFKAYYGNRLFMGYCCVASEVIYIILFLLAGNQSESVLDVLAYNLSQISPLSFLVALALFGWAVKQAVNVIQVKTAADVSFDLLEEYLEQHSEASTWGNGASSFKENALFQDYHGLKTFRKIRGERVKFDPDRIVLTGATAANELLTFILANPGDALLVPTPYYPGFDRDLRWRTGVKIIPVHCNSSNDFQVTPQALEEAYNQALAMNIKVRGLLISNPLRTCVQRSVLKKILEFITRKNIHLVSDEIYTGSVFSSSEFTSIAEILESQKYRNAERVHTVYSLSKDLGLPGFRVGVIYSYNDQVVTTARRMSSFSLVSSQTQNLLASILSDTKFTKNYIKINRQKLRKRYEMIIEGLRKAGIECLKGSGGLFCWMNLSPFLEKPTREGELGLWNSKMYEVTLNMSQILVLRFKIELAGSAKSTQYRRCSIHPSQIEGAEAESNLNNYRTPMLKLETSVWVDSLFSQLGVLGLGTELLLIEAIQCAPVRRGWRVLGRYDECLYQKRLGMNSTMDDMNLLQQAQRHHLVVREIGEEIDLEIGPGDDDPSFSNASLIGVPPREASAEEHEEHKQLIMVSQNQNEHQEGSKTQSSKRKKKVVKRWREEWADTYKWAYVDVKEGTARIFCSICREYGRKHRRNPYGNEGSRNMQMSALEEHNNSLLHKEALRLQMASKDKILTIADKPIYVKALMSKTAGSIVESVLRRDPNEIEFIQSVQEAVHSLERVIAKNTHYIHVLERLLEPERTIIFRVPWVDDRGETHVNRGFRVQFSQVLGPCRGGIRFHPSMNLSAAKFLGFEQTLKNALSPYKLGGGGGGSDFDPKGKSENEIMRFCQSFMDELYRYLGPDRDLPAEDMGVGPREMGYLFGQYRRLAGHFQGSFTGPRIFWSGSSLRTEATGYGLVFFAQLILAEMNKELKGLRCIVSGSGKIAMHVLEKLLAYGALPVTVSDSKGYLVDEDGFDYVKISLLRDIKAHQKSLREYSKTYARSKYYDEAKPWSERCDIAFPCAAQNEIDQSDAISLVNSGCRLLIEGSNMPCTPEAIDVLRKANVLIAPAKAAGAGGVAAGELELNHECNFMHWSPEDFETKLQDAMKQTYQKAIKAATDFGYQKESPEALVHGATISAFLTLAQAMTDQGCV</sequence>
<evidence type="ECO:0000256" key="1">
    <source>
        <dbReference type="ARBA" id="ARBA00001936"/>
    </source>
</evidence>
<evidence type="ECO:0000256" key="2">
    <source>
        <dbReference type="ARBA" id="ARBA00001946"/>
    </source>
</evidence>
<comment type="cofactor">
    <cofactor evidence="1">
        <name>Mn(2+)</name>
        <dbReference type="ChEBI" id="CHEBI:29035"/>
    </cofactor>
</comment>